<dbReference type="EMBL" id="OX596087">
    <property type="protein sequence ID" value="CAN0453918.1"/>
    <property type="molecule type" value="Genomic_DNA"/>
</dbReference>
<evidence type="ECO:0000313" key="2">
    <source>
        <dbReference type="Proteomes" id="UP001162501"/>
    </source>
</evidence>
<reference evidence="1" key="1">
    <citation type="submission" date="2023-05" db="EMBL/GenBank/DDBJ databases">
        <authorList>
            <consortium name="ELIXIR-Norway"/>
        </authorList>
    </citation>
    <scope>NUCLEOTIDE SEQUENCE</scope>
</reference>
<gene>
    <name evidence="1" type="ORF">MRATA1EN22A_LOCUS19797</name>
</gene>
<dbReference type="Proteomes" id="UP001162501">
    <property type="component" value="Chromosome 3"/>
</dbReference>
<protein>
    <submittedName>
        <fullName evidence="1">Uncharacterized protein</fullName>
    </submittedName>
</protein>
<sequence>MNLETVTKVRNSQGEDREKQRPGCRENGSGKERARSQRLCKLLASAPSERGNRDRPLSFTPGRSHRMLHVRPEASKGCVLSLDFFGKQAKGQPVAIVTTAITPQSPPLPPWAGGEMLSRPTTEGDAPLSHSRQQHRTKTPRLPQSTAVTICIRDKFTAGREPPAEHTGPRSPHTLHCSRPSPEKVSPSVLRFFGTGSKIHPCSHGSQLAANG</sequence>
<evidence type="ECO:0000313" key="1">
    <source>
        <dbReference type="EMBL" id="CAN0453918.1"/>
    </source>
</evidence>
<name>A0AC59ZKU9_RANTA</name>
<organism evidence="1 2">
    <name type="scientific">Rangifer tarandus platyrhynchus</name>
    <name type="common">Svalbard reindeer</name>
    <dbReference type="NCBI Taxonomy" id="3082113"/>
    <lineage>
        <taxon>Eukaryota</taxon>
        <taxon>Metazoa</taxon>
        <taxon>Chordata</taxon>
        <taxon>Craniata</taxon>
        <taxon>Vertebrata</taxon>
        <taxon>Euteleostomi</taxon>
        <taxon>Mammalia</taxon>
        <taxon>Eutheria</taxon>
        <taxon>Laurasiatheria</taxon>
        <taxon>Artiodactyla</taxon>
        <taxon>Ruminantia</taxon>
        <taxon>Pecora</taxon>
        <taxon>Cervidae</taxon>
        <taxon>Odocoileinae</taxon>
        <taxon>Rangifer</taxon>
    </lineage>
</organism>
<accession>A0AC59ZKU9</accession>
<proteinExistence type="predicted"/>
<reference evidence="1" key="2">
    <citation type="submission" date="2025-03" db="EMBL/GenBank/DDBJ databases">
        <authorList>
            <consortium name="ELIXIR-Norway"/>
            <consortium name="Elixir Norway"/>
        </authorList>
    </citation>
    <scope>NUCLEOTIDE SEQUENCE</scope>
</reference>